<keyword evidence="2" id="KW-1185">Reference proteome</keyword>
<feature type="region of interest" description="Disordered" evidence="1">
    <location>
        <begin position="374"/>
        <end position="394"/>
    </location>
</feature>
<reference evidence="3" key="1">
    <citation type="submission" date="2025-08" db="UniProtKB">
        <authorList>
            <consortium name="RefSeq"/>
        </authorList>
    </citation>
    <scope>IDENTIFICATION</scope>
    <source>
        <tissue evidence="3">Kidney</tissue>
    </source>
</reference>
<accession>A0A6P3RFT4</accession>
<dbReference type="RefSeq" id="XP_011373363.1">
    <property type="nucleotide sequence ID" value="XM_011375061.2"/>
</dbReference>
<protein>
    <submittedName>
        <fullName evidence="3">Proline-rich protein 11 isoform X1</fullName>
    </submittedName>
</protein>
<feature type="compositionally biased region" description="Low complexity" evidence="1">
    <location>
        <begin position="378"/>
        <end position="394"/>
    </location>
</feature>
<feature type="region of interest" description="Disordered" evidence="1">
    <location>
        <begin position="207"/>
        <end position="235"/>
    </location>
</feature>
<dbReference type="PANTHER" id="PTHR23330">
    <property type="entry name" value="P300 TRANSCRIPTIONAL COFACTOR JMY-RELATED"/>
    <property type="match status" value="1"/>
</dbReference>
<dbReference type="GO" id="GO:0005737">
    <property type="term" value="C:cytoplasm"/>
    <property type="evidence" value="ECO:0007669"/>
    <property type="project" value="TreeGrafter"/>
</dbReference>
<name>A0A6P3RFT4_PTEVA</name>
<sequence>MLLVFLNCLRRWGFWLDSAEKGGLRLEIMPKFNQRRRKLKAKAKRLFKKKEASRFQSKLITPPSLPPSPERVVIPSSDTPLSRSWLRSSWNFKFPSIKDTVKLWTNRVWSIYNWCQNCVAQSLEVLKDTIFPSRFYHQELHSLKQRFCILESELCKLQEALKTISRNSSCPSCGQRCYMSGKLTDVPACALTTPGKSQAVHLHRVPQPAAHLPPPPPPLPPPPPPPLPPPPPQRAPLLLRKSNLTKTLQAEPLKKEGPMQITVKDLLTVKLKKTQNFDEKTKLVPSPKAQNPLVTASDLQRVTLKPSSKVLSTRVTNVLITPGKSQIDLRKLLRKVDVERSPGGTPLTNKENMETGTGLTPVMTRALRRKFQLAHPRSPTQTLPLSTSSFDEQN</sequence>
<evidence type="ECO:0000313" key="2">
    <source>
        <dbReference type="Proteomes" id="UP000515202"/>
    </source>
</evidence>
<evidence type="ECO:0000256" key="1">
    <source>
        <dbReference type="SAM" id="MobiDB-lite"/>
    </source>
</evidence>
<organism evidence="2 3">
    <name type="scientific">Pteropus vampyrus</name>
    <name type="common">Large flying fox</name>
    <dbReference type="NCBI Taxonomy" id="132908"/>
    <lineage>
        <taxon>Eukaryota</taxon>
        <taxon>Metazoa</taxon>
        <taxon>Chordata</taxon>
        <taxon>Craniata</taxon>
        <taxon>Vertebrata</taxon>
        <taxon>Euteleostomi</taxon>
        <taxon>Mammalia</taxon>
        <taxon>Eutheria</taxon>
        <taxon>Laurasiatheria</taxon>
        <taxon>Chiroptera</taxon>
        <taxon>Yinpterochiroptera</taxon>
        <taxon>Pteropodoidea</taxon>
        <taxon>Pteropodidae</taxon>
        <taxon>Pteropodinae</taxon>
        <taxon>Pteropus</taxon>
    </lineage>
</organism>
<dbReference type="AlphaFoldDB" id="A0A6P3RFT4"/>
<dbReference type="GO" id="GO:0005634">
    <property type="term" value="C:nucleus"/>
    <property type="evidence" value="ECO:0007669"/>
    <property type="project" value="TreeGrafter"/>
</dbReference>
<dbReference type="CTD" id="55771"/>
<proteinExistence type="predicted"/>
<dbReference type="KEGG" id="pgig:120620816"/>
<dbReference type="RefSeq" id="XP_039741716.1">
    <property type="nucleotide sequence ID" value="XM_039885782.1"/>
</dbReference>
<dbReference type="Proteomes" id="UP000515202">
    <property type="component" value="Unplaced"/>
</dbReference>
<feature type="compositionally biased region" description="Pro residues" evidence="1">
    <location>
        <begin position="211"/>
        <end position="234"/>
    </location>
</feature>
<dbReference type="GeneID" id="105302112"/>
<dbReference type="OrthoDB" id="10066480at2759"/>
<gene>
    <name evidence="3" type="primary">PRR11</name>
</gene>
<dbReference type="GeneID" id="120620816"/>
<dbReference type="KEGG" id="pvp:105302112"/>
<evidence type="ECO:0000313" key="3">
    <source>
        <dbReference type="RefSeq" id="XP_011373363.1"/>
    </source>
</evidence>
<dbReference type="PANTHER" id="PTHR23330:SF9">
    <property type="entry name" value="PROLINE-RICH PROTEIN 11"/>
    <property type="match status" value="1"/>
</dbReference>